<organism evidence="1 2">
    <name type="scientific">Rhizomicrobium electricum</name>
    <dbReference type="NCBI Taxonomy" id="480070"/>
    <lineage>
        <taxon>Bacteria</taxon>
        <taxon>Pseudomonadati</taxon>
        <taxon>Pseudomonadota</taxon>
        <taxon>Alphaproteobacteria</taxon>
        <taxon>Micropepsales</taxon>
        <taxon>Micropepsaceae</taxon>
        <taxon>Rhizomicrobium</taxon>
    </lineage>
</organism>
<gene>
    <name evidence="1" type="ORF">GCM10008942_13460</name>
</gene>
<name>A0ABN1EGW2_9PROT</name>
<reference evidence="1 2" key="1">
    <citation type="journal article" date="2019" name="Int. J. Syst. Evol. Microbiol.">
        <title>The Global Catalogue of Microorganisms (GCM) 10K type strain sequencing project: providing services to taxonomists for standard genome sequencing and annotation.</title>
        <authorList>
            <consortium name="The Broad Institute Genomics Platform"/>
            <consortium name="The Broad Institute Genome Sequencing Center for Infectious Disease"/>
            <person name="Wu L."/>
            <person name="Ma J."/>
        </authorList>
    </citation>
    <scope>NUCLEOTIDE SEQUENCE [LARGE SCALE GENOMIC DNA]</scope>
    <source>
        <strain evidence="1 2">JCM 15089</strain>
    </source>
</reference>
<dbReference type="EMBL" id="BAAADD010000003">
    <property type="protein sequence ID" value="GAA0566340.1"/>
    <property type="molecule type" value="Genomic_DNA"/>
</dbReference>
<evidence type="ECO:0000313" key="1">
    <source>
        <dbReference type="EMBL" id="GAA0566340.1"/>
    </source>
</evidence>
<proteinExistence type="predicted"/>
<protein>
    <submittedName>
        <fullName evidence="1">Uncharacterized protein</fullName>
    </submittedName>
</protein>
<sequence>MCQNAGMSEQPNPVEVGRKANELAAEFGLAAYREAMKRAETELAQKEFWEAVASELSPHCSVKRRR</sequence>
<comment type="caution">
    <text evidence="1">The sequence shown here is derived from an EMBL/GenBank/DDBJ whole genome shotgun (WGS) entry which is preliminary data.</text>
</comment>
<evidence type="ECO:0000313" key="2">
    <source>
        <dbReference type="Proteomes" id="UP001499951"/>
    </source>
</evidence>
<dbReference type="Proteomes" id="UP001499951">
    <property type="component" value="Unassembled WGS sequence"/>
</dbReference>
<keyword evidence="2" id="KW-1185">Reference proteome</keyword>
<accession>A0ABN1EGW2</accession>